<dbReference type="Proteomes" id="UP001164746">
    <property type="component" value="Chromosome 6"/>
</dbReference>
<evidence type="ECO:0000313" key="1">
    <source>
        <dbReference type="EMBL" id="WAR08053.1"/>
    </source>
</evidence>
<organism evidence="1 2">
    <name type="scientific">Mya arenaria</name>
    <name type="common">Soft-shell clam</name>
    <dbReference type="NCBI Taxonomy" id="6604"/>
    <lineage>
        <taxon>Eukaryota</taxon>
        <taxon>Metazoa</taxon>
        <taxon>Spiralia</taxon>
        <taxon>Lophotrochozoa</taxon>
        <taxon>Mollusca</taxon>
        <taxon>Bivalvia</taxon>
        <taxon>Autobranchia</taxon>
        <taxon>Heteroconchia</taxon>
        <taxon>Euheterodonta</taxon>
        <taxon>Imparidentia</taxon>
        <taxon>Neoheterodontei</taxon>
        <taxon>Myida</taxon>
        <taxon>Myoidea</taxon>
        <taxon>Myidae</taxon>
        <taxon>Mya</taxon>
    </lineage>
</organism>
<dbReference type="EMBL" id="CP111017">
    <property type="protein sequence ID" value="WAR08053.1"/>
    <property type="molecule type" value="Genomic_DNA"/>
</dbReference>
<dbReference type="PANTHER" id="PTHR46844">
    <property type="entry name" value="SLR5058 PROTEIN"/>
    <property type="match status" value="1"/>
</dbReference>
<proteinExistence type="predicted"/>
<accession>A0ABY7EDG8</accession>
<dbReference type="Gene3D" id="3.40.50.300">
    <property type="entry name" value="P-loop containing nucleotide triphosphate hydrolases"/>
    <property type="match status" value="1"/>
</dbReference>
<feature type="non-terminal residue" evidence="1">
    <location>
        <position position="1"/>
    </location>
</feature>
<keyword evidence="2" id="KW-1185">Reference proteome</keyword>
<evidence type="ECO:0000313" key="2">
    <source>
        <dbReference type="Proteomes" id="UP001164746"/>
    </source>
</evidence>
<reference evidence="1" key="1">
    <citation type="submission" date="2022-11" db="EMBL/GenBank/DDBJ databases">
        <title>Centuries of genome instability and evolution in soft-shell clam transmissible cancer (bioRxiv).</title>
        <authorList>
            <person name="Hart S.F.M."/>
            <person name="Yonemitsu M.A."/>
            <person name="Giersch R.M."/>
            <person name="Beal B.F."/>
            <person name="Arriagada G."/>
            <person name="Davis B.W."/>
            <person name="Ostrander E.A."/>
            <person name="Goff S.P."/>
            <person name="Metzger M.J."/>
        </authorList>
    </citation>
    <scope>NUCLEOTIDE SEQUENCE</scope>
    <source>
        <strain evidence="1">MELC-2E11</strain>
        <tissue evidence="1">Siphon/mantle</tissue>
    </source>
</reference>
<dbReference type="InterPro" id="IPR027417">
    <property type="entry name" value="P-loop_NTPase"/>
</dbReference>
<protein>
    <recommendedName>
        <fullName evidence="3">NACHT domain-containing protein</fullName>
    </recommendedName>
</protein>
<dbReference type="PANTHER" id="PTHR46844:SF1">
    <property type="entry name" value="SLR5058 PROTEIN"/>
    <property type="match status" value="1"/>
</dbReference>
<gene>
    <name evidence="1" type="ORF">MAR_018011</name>
</gene>
<evidence type="ECO:0008006" key="3">
    <source>
        <dbReference type="Google" id="ProtNLM"/>
    </source>
</evidence>
<sequence length="330" mass="37886">MRYLTSIYTLQRVTLRPFTRFFYFIKVRDVGKNIRHAPGLEVTDDDLKIWLSDLKALFSDPTFNNGNLLAKDALDQLQQLENDELIIERSEVVVAIKDSVDYLRTLPVHSNRETLDLQSRIDVLEEKYHLDNTCTYKIGPFVESGVFGLEDFYIPPNISRVILQSRQKYIRSEEPLASLEQMFSSKRITILSADAGVGKTTFCKSLVTLWCAVQEGKTNPLAKFSRPQNVFSDITYLAEFTYLFYIQLRGNKCDKLEDIIFSHTELVDTELTRNNKAFCDLLSNETGLVILDGLDECDIPIISPLATNRKYTVLITSRPWKLANTDMPRT</sequence>
<dbReference type="SUPFAM" id="SSF52540">
    <property type="entry name" value="P-loop containing nucleoside triphosphate hydrolases"/>
    <property type="match status" value="1"/>
</dbReference>
<name>A0ABY7EDG8_MYAAR</name>